<dbReference type="PANTHER" id="PTHR31157">
    <property type="entry name" value="SCP DOMAIN-CONTAINING PROTEIN"/>
    <property type="match status" value="1"/>
</dbReference>
<dbReference type="RefSeq" id="WP_172890927.1">
    <property type="nucleotide sequence ID" value="NZ_AP017312.1"/>
</dbReference>
<proteinExistence type="predicted"/>
<keyword evidence="2" id="KW-1185">Reference proteome</keyword>
<dbReference type="EMBL" id="AP017312">
    <property type="protein sequence ID" value="BAU29673.1"/>
    <property type="molecule type" value="Genomic_DNA"/>
</dbReference>
<evidence type="ECO:0000313" key="1">
    <source>
        <dbReference type="EMBL" id="BAU29673.1"/>
    </source>
</evidence>
<accession>A0A0U4WN63</accession>
<dbReference type="SUPFAM" id="SSF55797">
    <property type="entry name" value="PR-1-like"/>
    <property type="match status" value="1"/>
</dbReference>
<organism evidence="1 2">
    <name type="scientific">Aneurinibacillus soli</name>
    <dbReference type="NCBI Taxonomy" id="1500254"/>
    <lineage>
        <taxon>Bacteria</taxon>
        <taxon>Bacillati</taxon>
        <taxon>Bacillota</taxon>
        <taxon>Bacilli</taxon>
        <taxon>Bacillales</taxon>
        <taxon>Paenibacillaceae</taxon>
        <taxon>Aneurinibacillus group</taxon>
        <taxon>Aneurinibacillus</taxon>
    </lineage>
</organism>
<gene>
    <name evidence="1" type="ORF">CB4_03910</name>
</gene>
<dbReference type="Gene3D" id="3.40.33.10">
    <property type="entry name" value="CAP"/>
    <property type="match status" value="1"/>
</dbReference>
<dbReference type="InterPro" id="IPR035940">
    <property type="entry name" value="CAP_sf"/>
</dbReference>
<dbReference type="AlphaFoldDB" id="A0A0U4WN63"/>
<dbReference type="InterPro" id="IPR029410">
    <property type="entry name" value="CAP_assoc"/>
</dbReference>
<name>A0A0U4WN63_9BACL</name>
<dbReference type="Pfam" id="PF14504">
    <property type="entry name" value="CAP_assoc_N"/>
    <property type="match status" value="1"/>
</dbReference>
<dbReference type="InterPro" id="IPR014044">
    <property type="entry name" value="CAP_dom"/>
</dbReference>
<protein>
    <submittedName>
        <fullName evidence="1">Cysteine-rich secretory protein family protein</fullName>
    </submittedName>
</protein>
<dbReference type="Proteomes" id="UP000217696">
    <property type="component" value="Chromosome"/>
</dbReference>
<evidence type="ECO:0000313" key="2">
    <source>
        <dbReference type="Proteomes" id="UP000217696"/>
    </source>
</evidence>
<sequence length="348" mass="39282">MGHIKQAGLTALALTAAFTFGAVTGVWKADEWKKQISSIIQPTAMPERVTETEAPGASVATATSTGFKIGLGERWDSVKTKLGTYRSTLVGVNQTKWWIYDTYWIGFRDGKVIEIFTSHPSMSLGGVKIGSTRSTVEKKLRYEVAPQWELFGAKFTFENKEQEKVLYKSGSQAIIAYYDTLDNKKLLGVRIVNPEELVYKRYFSYRYVYYRQPSIPTYKTDTTQVDHDAARGVQLLSNQERTKHKLGELAWSDKAATSAYKHSKDMSVYKYFSHTTHSGKSPFDLMAAENIRYTIAAENIAMGYTDSIEAVFGWMNSVGHRKSLLNPKFKKIGAGVYGTYYTQHFYAP</sequence>
<dbReference type="PANTHER" id="PTHR31157:SF1">
    <property type="entry name" value="SCP DOMAIN-CONTAINING PROTEIN"/>
    <property type="match status" value="1"/>
</dbReference>
<dbReference type="KEGG" id="asoc:CB4_03910"/>
<dbReference type="CDD" id="cd05379">
    <property type="entry name" value="CAP_bacterial"/>
    <property type="match status" value="1"/>
</dbReference>
<reference evidence="1 2" key="1">
    <citation type="submission" date="2015-12" db="EMBL/GenBank/DDBJ databases">
        <title>Genome sequence of Aneurinibacillus soli.</title>
        <authorList>
            <person name="Lee J.S."/>
            <person name="Lee K.C."/>
            <person name="Kim K.K."/>
            <person name="Lee B.W."/>
        </authorList>
    </citation>
    <scope>NUCLEOTIDE SEQUENCE [LARGE SCALE GENOMIC DNA]</scope>
    <source>
        <strain evidence="1 2">CB4</strain>
    </source>
</reference>
<dbReference type="Pfam" id="PF00188">
    <property type="entry name" value="CAP"/>
    <property type="match status" value="1"/>
</dbReference>